<feature type="domain" description="PDZ" evidence="2">
    <location>
        <begin position="24"/>
        <end position="106"/>
    </location>
</feature>
<dbReference type="InterPro" id="IPR001478">
    <property type="entry name" value="PDZ"/>
</dbReference>
<dbReference type="OrthoDB" id="10056216at2759"/>
<sequence length="157" mass="17915">MPAQHQQQINNQTENYNNHYQVMEYTIKKPIPHSYAGISFRKDGKGKLYISSLHQDGLFFRKTNIMTGFHVLKVNGVRVENMHPQHVTAIIRNARGTVTIVVAEPSQQDDAAKETTQSHHRQQQQPKKQPQQDKKGTIRNIPVIGGLQRILMMPKAA</sequence>
<name>A0A9N8E563_9STRA</name>
<feature type="region of interest" description="Disordered" evidence="1">
    <location>
        <begin position="107"/>
        <end position="139"/>
    </location>
</feature>
<dbReference type="InterPro" id="IPR036034">
    <property type="entry name" value="PDZ_sf"/>
</dbReference>
<evidence type="ECO:0000313" key="3">
    <source>
        <dbReference type="EMBL" id="CAB9512315.1"/>
    </source>
</evidence>
<proteinExistence type="predicted"/>
<dbReference type="Proteomes" id="UP001153069">
    <property type="component" value="Unassembled WGS sequence"/>
</dbReference>
<evidence type="ECO:0000256" key="1">
    <source>
        <dbReference type="SAM" id="MobiDB-lite"/>
    </source>
</evidence>
<keyword evidence="4" id="KW-1185">Reference proteome</keyword>
<dbReference type="SUPFAM" id="SSF50156">
    <property type="entry name" value="PDZ domain-like"/>
    <property type="match status" value="1"/>
</dbReference>
<dbReference type="EMBL" id="CAICTM010000528">
    <property type="protein sequence ID" value="CAB9512315.1"/>
    <property type="molecule type" value="Genomic_DNA"/>
</dbReference>
<accession>A0A9N8E563</accession>
<gene>
    <name evidence="3" type="ORF">SEMRO_529_G161000.1</name>
</gene>
<reference evidence="3" key="1">
    <citation type="submission" date="2020-06" db="EMBL/GenBank/DDBJ databases">
        <authorList>
            <consortium name="Plant Systems Biology data submission"/>
        </authorList>
    </citation>
    <scope>NUCLEOTIDE SEQUENCE</scope>
    <source>
        <strain evidence="3">D6</strain>
    </source>
</reference>
<dbReference type="CDD" id="cd00136">
    <property type="entry name" value="PDZ_canonical"/>
    <property type="match status" value="1"/>
</dbReference>
<evidence type="ECO:0000259" key="2">
    <source>
        <dbReference type="PROSITE" id="PS50106"/>
    </source>
</evidence>
<dbReference type="Gene3D" id="2.30.42.10">
    <property type="match status" value="1"/>
</dbReference>
<dbReference type="PROSITE" id="PS50106">
    <property type="entry name" value="PDZ"/>
    <property type="match status" value="1"/>
</dbReference>
<comment type="caution">
    <text evidence="3">The sequence shown here is derived from an EMBL/GenBank/DDBJ whole genome shotgun (WGS) entry which is preliminary data.</text>
</comment>
<evidence type="ECO:0000313" key="4">
    <source>
        <dbReference type="Proteomes" id="UP001153069"/>
    </source>
</evidence>
<dbReference type="AlphaFoldDB" id="A0A9N8E563"/>
<organism evidence="3 4">
    <name type="scientific">Seminavis robusta</name>
    <dbReference type="NCBI Taxonomy" id="568900"/>
    <lineage>
        <taxon>Eukaryota</taxon>
        <taxon>Sar</taxon>
        <taxon>Stramenopiles</taxon>
        <taxon>Ochrophyta</taxon>
        <taxon>Bacillariophyta</taxon>
        <taxon>Bacillariophyceae</taxon>
        <taxon>Bacillariophycidae</taxon>
        <taxon>Naviculales</taxon>
        <taxon>Naviculaceae</taxon>
        <taxon>Seminavis</taxon>
    </lineage>
</organism>
<dbReference type="Pfam" id="PF00595">
    <property type="entry name" value="PDZ"/>
    <property type="match status" value="1"/>
</dbReference>
<protein>
    <recommendedName>
        <fullName evidence="2">PDZ domain-containing protein</fullName>
    </recommendedName>
</protein>